<protein>
    <submittedName>
        <fullName evidence="1">Uma2 family endonuclease</fullName>
    </submittedName>
</protein>
<dbReference type="InterPro" id="IPR011335">
    <property type="entry name" value="Restrct_endonuc-II-like"/>
</dbReference>
<keyword evidence="2" id="KW-1185">Reference proteome</keyword>
<organism evidence="1 2">
    <name type="scientific">Chryseosolibacter indicus</name>
    <dbReference type="NCBI Taxonomy" id="2782351"/>
    <lineage>
        <taxon>Bacteria</taxon>
        <taxon>Pseudomonadati</taxon>
        <taxon>Bacteroidota</taxon>
        <taxon>Cytophagia</taxon>
        <taxon>Cytophagales</taxon>
        <taxon>Chryseotaleaceae</taxon>
        <taxon>Chryseosolibacter</taxon>
    </lineage>
</organism>
<sequence length="96" mass="11220">MRHHNFHPPPRTIMEVYRMLPEGTLAELIDGILYMSPAPTTKHQKTLRNLSFAIHEYVRDNKLGETLFSACDVFWMNILMPFNPTLSLFSVKIFQL</sequence>
<keyword evidence="1" id="KW-0540">Nuclease</keyword>
<dbReference type="RefSeq" id="WP_254154756.1">
    <property type="nucleotide sequence ID" value="NZ_JAHESD010000039.1"/>
</dbReference>
<reference evidence="1 2" key="1">
    <citation type="submission" date="2021-05" db="EMBL/GenBank/DDBJ databases">
        <title>A Polyphasic approach of four new species of the genus Ohtaekwangia: Ohtaekwangia histidinii sp. nov., Ohtaekwangia cretensis sp. nov., Ohtaekwangia indiensis sp. nov., Ohtaekwangia reichenbachii sp. nov. from diverse environment.</title>
        <authorList>
            <person name="Octaviana S."/>
        </authorList>
    </citation>
    <scope>NUCLEOTIDE SEQUENCE [LARGE SCALE GENOMIC DNA]</scope>
    <source>
        <strain evidence="1 2">PWU20</strain>
    </source>
</reference>
<evidence type="ECO:0000313" key="2">
    <source>
        <dbReference type="Proteomes" id="UP000772618"/>
    </source>
</evidence>
<dbReference type="GO" id="GO:0004519">
    <property type="term" value="F:endonuclease activity"/>
    <property type="evidence" value="ECO:0007669"/>
    <property type="project" value="UniProtKB-KW"/>
</dbReference>
<dbReference type="SUPFAM" id="SSF52980">
    <property type="entry name" value="Restriction endonuclease-like"/>
    <property type="match status" value="1"/>
</dbReference>
<dbReference type="EMBL" id="JAHESD010000039">
    <property type="protein sequence ID" value="MBT1704795.1"/>
    <property type="molecule type" value="Genomic_DNA"/>
</dbReference>
<dbReference type="InterPro" id="IPR012296">
    <property type="entry name" value="Nuclease_put_TT1808"/>
</dbReference>
<keyword evidence="1" id="KW-0378">Hydrolase</keyword>
<name>A0ABS5VVF9_9BACT</name>
<dbReference type="Proteomes" id="UP000772618">
    <property type="component" value="Unassembled WGS sequence"/>
</dbReference>
<comment type="caution">
    <text evidence="1">The sequence shown here is derived from an EMBL/GenBank/DDBJ whole genome shotgun (WGS) entry which is preliminary data.</text>
</comment>
<evidence type="ECO:0000313" key="1">
    <source>
        <dbReference type="EMBL" id="MBT1704795.1"/>
    </source>
</evidence>
<dbReference type="Gene3D" id="3.90.1570.10">
    <property type="entry name" value="tt1808, chain A"/>
    <property type="match status" value="1"/>
</dbReference>
<proteinExistence type="predicted"/>
<keyword evidence="1" id="KW-0255">Endonuclease</keyword>
<accession>A0ABS5VVF9</accession>
<gene>
    <name evidence="1" type="ORF">KK060_15980</name>
</gene>